<comment type="caution">
    <text evidence="2">The sequence shown here is derived from an EMBL/GenBank/DDBJ whole genome shotgun (WGS) entry which is preliminary data.</text>
</comment>
<dbReference type="Proteomes" id="UP001595897">
    <property type="component" value="Unassembled WGS sequence"/>
</dbReference>
<accession>A0ABV9LSZ5</accession>
<reference evidence="3" key="1">
    <citation type="journal article" date="2019" name="Int. J. Syst. Evol. Microbiol.">
        <title>The Global Catalogue of Microorganisms (GCM) 10K type strain sequencing project: providing services to taxonomists for standard genome sequencing and annotation.</title>
        <authorList>
            <consortium name="The Broad Institute Genomics Platform"/>
            <consortium name="The Broad Institute Genome Sequencing Center for Infectious Disease"/>
            <person name="Wu L."/>
            <person name="Ma J."/>
        </authorList>
    </citation>
    <scope>NUCLEOTIDE SEQUENCE [LARGE SCALE GENOMIC DNA]</scope>
    <source>
        <strain evidence="3">KACC 12507</strain>
    </source>
</reference>
<evidence type="ECO:0000313" key="2">
    <source>
        <dbReference type="EMBL" id="MFC4699621.1"/>
    </source>
</evidence>
<dbReference type="RefSeq" id="WP_382406360.1">
    <property type="nucleotide sequence ID" value="NZ_JBHSGU010000002.1"/>
</dbReference>
<evidence type="ECO:0000256" key="1">
    <source>
        <dbReference type="SAM" id="MobiDB-lite"/>
    </source>
</evidence>
<dbReference type="EMBL" id="JBHSGU010000002">
    <property type="protein sequence ID" value="MFC4699621.1"/>
    <property type="molecule type" value="Genomic_DNA"/>
</dbReference>
<organism evidence="2 3">
    <name type="scientific">Glaciecola siphonariae</name>
    <dbReference type="NCBI Taxonomy" id="521012"/>
    <lineage>
        <taxon>Bacteria</taxon>
        <taxon>Pseudomonadati</taxon>
        <taxon>Pseudomonadota</taxon>
        <taxon>Gammaproteobacteria</taxon>
        <taxon>Alteromonadales</taxon>
        <taxon>Alteromonadaceae</taxon>
        <taxon>Glaciecola</taxon>
    </lineage>
</organism>
<keyword evidence="3" id="KW-1185">Reference proteome</keyword>
<name>A0ABV9LSZ5_9ALTE</name>
<sequence length="191" mass="21390">MKILFFIISLSGFAYLVYSSMSNDMFSLDKLDALDSTSAQQREPALQTSPEPAQNAKSKTAFEHETELNDINRKITQLIDMQKSMQQAIEQNTQQVVAPNLQQNLQQNIDQKIDQNPTDTTENEASGIPEAMQASIQAKNSVKTFAYPQSNIGADEGQSDQLKRLQQQALLRDLAQKRQFAAIDALHSRSK</sequence>
<protein>
    <submittedName>
        <fullName evidence="2">Uncharacterized protein</fullName>
    </submittedName>
</protein>
<feature type="region of interest" description="Disordered" evidence="1">
    <location>
        <begin position="37"/>
        <end position="57"/>
    </location>
</feature>
<evidence type="ECO:0000313" key="3">
    <source>
        <dbReference type="Proteomes" id="UP001595897"/>
    </source>
</evidence>
<gene>
    <name evidence="2" type="ORF">ACFO4O_05560</name>
</gene>
<proteinExistence type="predicted"/>